<feature type="region of interest" description="Disordered" evidence="1">
    <location>
        <begin position="72"/>
        <end position="95"/>
    </location>
</feature>
<organism evidence="2 3">
    <name type="scientific">Mycobacterium phage Sparky</name>
    <dbReference type="NCBI Taxonomy" id="1527493"/>
    <lineage>
        <taxon>Viruses</taxon>
        <taxon>Duplodnaviria</taxon>
        <taxon>Heunggongvirae</taxon>
        <taxon>Uroviricota</taxon>
        <taxon>Caudoviricetes</taxon>
        <taxon>Sparkyvirus</taxon>
        <taxon>Sparkyvirus sparky</taxon>
    </lineage>
</organism>
<keyword evidence="3" id="KW-1185">Reference proteome</keyword>
<evidence type="ECO:0000313" key="3">
    <source>
        <dbReference type="Proteomes" id="UP000028659"/>
    </source>
</evidence>
<proteinExistence type="predicted"/>
<dbReference type="EMBL" id="KM083128">
    <property type="protein sequence ID" value="AII28153.1"/>
    <property type="molecule type" value="Genomic_DNA"/>
</dbReference>
<dbReference type="RefSeq" id="YP_009125388.1">
    <property type="nucleotide sequence ID" value="NC_026597.1"/>
</dbReference>
<evidence type="ECO:0000313" key="2">
    <source>
        <dbReference type="EMBL" id="AII28153.1"/>
    </source>
</evidence>
<dbReference type="Proteomes" id="UP000028659">
    <property type="component" value="Genome"/>
</dbReference>
<name>A0A076G961_9CAUD</name>
<reference evidence="2 3" key="1">
    <citation type="submission" date="2014-07" db="EMBL/GenBank/DDBJ databases">
        <authorList>
            <person name="Simmons-Yager K."/>
            <person name="Taylor B.J."/>
            <person name="Thorniley A.J."/>
            <person name="Dasenko M.A."/>
            <person name="Denver D.R."/>
            <person name="Garcia-Ruiz H."/>
            <person name="Hoyer J.S."/>
            <person name="Jogdeo S."/>
            <person name="Sullivan C.M."/>
            <person name="Peterson M.R."/>
            <person name="Rowley E.R."/>
            <person name="Schnitzler C.E."/>
            <person name="Vining K.J."/>
            <person name="Almabruk K.H."/>
            <person name="Banawas S."/>
            <person name="Beatty C."/>
            <person name="Bullock C.J."/>
            <person name="Cappellazzi J.E."/>
            <person name="Chagani S.E."/>
            <person name="Chatterjee P."/>
            <person name="Cram E.D."/>
            <person name="Elorriaga M.E.S.T.E.F.A."/>
            <person name="Esser M."/>
            <person name="Fellows E.J."/>
            <person name="Garcia G.R."/>
            <person name="Gullaba J.M."/>
            <person name="Kinsley M.A."/>
            <person name="Luo F."/>
            <person name="Mcginnis M."/>
            <person name="Paquette C.E."/>
            <person name="Reddekopp R.L."/>
            <person name="Rosen K.L."/>
            <person name="Sahlfeld L.M."/>
            <person name="Vondras A.M."/>
            <person name="Wang J.X."/>
            <person name="Weiss E.S."/>
            <person name="Wernick R."/>
            <person name="Abuelizz H.A."/>
            <person name="Amaro Y."/>
            <person name="Archer C.L."/>
            <person name="Basu A."/>
            <person name="Bellinger M.R."/>
            <person name="Johnson S.F."/>
            <person name="Kitchen S.A."/>
            <person name="Li M."/>
            <person name="Morey-Castro K.E."/>
            <person name="Lavalleur H.J."/>
            <person name="Rangel L.J."/>
            <person name="Ree J.F."/>
            <person name="Shay S.D."/>
            <person name="Sheng Y."/>
            <person name="Smyth J.C."/>
            <person name="Stamm E.A."/>
            <person name="Taylor C.R."/>
            <person name="Vining O.B."/>
            <person name="Wanzeck K.M."/>
            <person name="Watson G."/>
            <person name="Bruck A.J."/>
            <person name="Anders K.R."/>
            <person name="Braun M.A."/>
            <person name="Delesalle V.A."/>
            <person name="Hughes L.E."/>
            <person name="Ware V.C."/>
            <person name="Bradley K.W."/>
            <person name="Barker L.P."/>
            <person name="Asai D.J."/>
            <person name="Bowman C.A."/>
            <person name="Russell D.A."/>
            <person name="Pope W.H."/>
            <person name="Jacobs-Sera D."/>
            <person name="Hendrix R.W."/>
            <person name="Hatfull G.F."/>
        </authorList>
    </citation>
    <scope>NUCLEOTIDE SEQUENCE [LARGE SCALE GENOMIC DNA]</scope>
</reference>
<evidence type="ECO:0000256" key="1">
    <source>
        <dbReference type="SAM" id="MobiDB-lite"/>
    </source>
</evidence>
<dbReference type="Gene3D" id="3.40.50.300">
    <property type="entry name" value="P-loop containing nucleotide triphosphate hydrolases"/>
    <property type="match status" value="1"/>
</dbReference>
<protein>
    <submittedName>
        <fullName evidence="2">Scaffolding protein</fullName>
    </submittedName>
</protein>
<gene>
    <name evidence="2" type="primary">5</name>
    <name evidence="2" type="ORF">PBI_SPARKY_5</name>
</gene>
<feature type="region of interest" description="Disordered" evidence="1">
    <location>
        <begin position="143"/>
        <end position="181"/>
    </location>
</feature>
<dbReference type="KEGG" id="vg:23680172"/>
<sequence>MSDNAADQQQGADQGGSRGSAAPGGQPNGGGGFTQEQVNAMIAAERREVEAKFQGFDDYKSKAEQFDQLTAEQKSEIQQATEAANDFRSKWEAEQKERAKLETQLQRQQIAATKHLDPDLWDRVRGNTPEEIEADVQKLVEKFGTSSPRAAAPLRSGASMPDGKTDKQRAADALRSLGAGR</sequence>
<feature type="region of interest" description="Disordered" evidence="1">
    <location>
        <begin position="1"/>
        <end position="41"/>
    </location>
</feature>
<accession>A0A076G961</accession>
<feature type="compositionally biased region" description="Low complexity" evidence="1">
    <location>
        <begin position="1"/>
        <end position="12"/>
    </location>
</feature>
<dbReference type="Pfam" id="PF14265">
    <property type="entry name" value="DUF4355"/>
    <property type="match status" value="1"/>
</dbReference>
<dbReference type="InterPro" id="IPR025580">
    <property type="entry name" value="Gp46"/>
</dbReference>
<feature type="compositionally biased region" description="Basic and acidic residues" evidence="1">
    <location>
        <begin position="85"/>
        <end position="95"/>
    </location>
</feature>
<dbReference type="GeneID" id="23680172"/>
<dbReference type="InterPro" id="IPR027417">
    <property type="entry name" value="P-loop_NTPase"/>
</dbReference>
<feature type="compositionally biased region" description="Polar residues" evidence="1">
    <location>
        <begin position="72"/>
        <end position="82"/>
    </location>
</feature>
<feature type="compositionally biased region" description="Basic and acidic residues" evidence="1">
    <location>
        <begin position="163"/>
        <end position="172"/>
    </location>
</feature>